<sequence length="200" mass="20718">MMRSPSLLIAPEAEGRPPRGVPIPPGRRPGWRLDGRLDGRRLLVGAALVVGASAAQALCLPAVCSCTATTTNLLFGNYNPLAFGNTDTTGSVTVKCSGVAGLLIPFTIELGKGGGTSASNRRLAFSTYQLSYNLYSNAAYTSVWGDGNASTVLVSGSLTLDLLGLSPGLSYTVYGRIPGRQLTAAPGVYTDSVTVTVTYL</sequence>
<evidence type="ECO:0000313" key="3">
    <source>
        <dbReference type="EMBL" id="UXH77697.1"/>
    </source>
</evidence>
<dbReference type="EMBL" id="CP104562">
    <property type="protein sequence ID" value="UXH77697.1"/>
    <property type="molecule type" value="Genomic_DNA"/>
</dbReference>
<name>A0ABY6AXJ2_9BURK</name>
<dbReference type="InterPro" id="IPR007893">
    <property type="entry name" value="Spore_coat_U/FanG"/>
</dbReference>
<dbReference type="PANTHER" id="PTHR37089:SF4">
    <property type="entry name" value="EXPORTED PROTEIN"/>
    <property type="match status" value="1"/>
</dbReference>
<dbReference type="RefSeq" id="WP_261757450.1">
    <property type="nucleotide sequence ID" value="NZ_CP104562.2"/>
</dbReference>
<feature type="domain" description="Spore coat protein U/FanG" evidence="2">
    <location>
        <begin position="63"/>
        <end position="196"/>
    </location>
</feature>
<dbReference type="PANTHER" id="PTHR37089">
    <property type="entry name" value="PROTEIN U-RELATED"/>
    <property type="match status" value="1"/>
</dbReference>
<evidence type="ECO:0000256" key="1">
    <source>
        <dbReference type="SAM" id="MobiDB-lite"/>
    </source>
</evidence>
<dbReference type="SMART" id="SM00972">
    <property type="entry name" value="SCPU"/>
    <property type="match status" value="1"/>
</dbReference>
<feature type="region of interest" description="Disordered" evidence="1">
    <location>
        <begin position="1"/>
        <end position="28"/>
    </location>
</feature>
<evidence type="ECO:0000313" key="4">
    <source>
        <dbReference type="Proteomes" id="UP001064933"/>
    </source>
</evidence>
<keyword evidence="4" id="KW-1185">Reference proteome</keyword>
<gene>
    <name evidence="3" type="ORF">N4261_22365</name>
</gene>
<evidence type="ECO:0000259" key="2">
    <source>
        <dbReference type="Pfam" id="PF05229"/>
    </source>
</evidence>
<dbReference type="Pfam" id="PF05229">
    <property type="entry name" value="SCPU"/>
    <property type="match status" value="1"/>
</dbReference>
<accession>A0ABY6AXJ2</accession>
<reference evidence="3" key="1">
    <citation type="submission" date="2022-10" db="EMBL/GenBank/DDBJ databases">
        <title>Characterization and whole genome sequencing of a new Roseateles species, isolated from fresh water.</title>
        <authorList>
            <person name="Guliayeva D.Y."/>
            <person name="Akhremchuk A.E."/>
            <person name="Sikolenko M.A."/>
            <person name="Valentovich L.N."/>
            <person name="Sidarenka A.V."/>
        </authorList>
    </citation>
    <scope>NUCLEOTIDE SEQUENCE</scope>
    <source>
        <strain evidence="3">BIM B-1768</strain>
    </source>
</reference>
<dbReference type="InterPro" id="IPR053167">
    <property type="entry name" value="Spore_coat_component"/>
</dbReference>
<protein>
    <submittedName>
        <fullName evidence="3">Spore coat U domain-containing protein</fullName>
    </submittedName>
</protein>
<organism evidence="3 4">
    <name type="scientific">Roseateles amylovorans</name>
    <dbReference type="NCBI Taxonomy" id="2978473"/>
    <lineage>
        <taxon>Bacteria</taxon>
        <taxon>Pseudomonadati</taxon>
        <taxon>Pseudomonadota</taxon>
        <taxon>Betaproteobacteria</taxon>
        <taxon>Burkholderiales</taxon>
        <taxon>Sphaerotilaceae</taxon>
        <taxon>Roseateles</taxon>
    </lineage>
</organism>
<proteinExistence type="predicted"/>
<dbReference type="Proteomes" id="UP001064933">
    <property type="component" value="Chromosome"/>
</dbReference>